<dbReference type="AlphaFoldDB" id="A0A6J4KNW5"/>
<feature type="non-terminal residue" evidence="2">
    <location>
        <position position="1"/>
    </location>
</feature>
<feature type="non-terminal residue" evidence="2">
    <location>
        <position position="201"/>
    </location>
</feature>
<gene>
    <name evidence="2" type="ORF">AVDCRST_MAG48-2054</name>
</gene>
<accession>A0A6J4KNW5</accession>
<sequence>EAGDRPSRPGGPGDADPAGRPLAAGGAGRAERRRPGRLRHRGPRARRPAPDLHRPVPARRLPAPGQQHRALRRPRLPRAAGRCHPLAAVVAEQHRVVGVVRLGADPGRQRRARGQRSRVRLADLPRGPRRVVAQAGPGAGRAGRAARLRRADLGGAARGSRDQLAGAPGRRRRRRAGRLAAAPTAAGGGGRPPGGSGVVLV</sequence>
<feature type="region of interest" description="Disordered" evidence="1">
    <location>
        <begin position="130"/>
        <end position="201"/>
    </location>
</feature>
<organism evidence="2">
    <name type="scientific">uncultured Friedmanniella sp</name>
    <dbReference type="NCBI Taxonomy" id="335381"/>
    <lineage>
        <taxon>Bacteria</taxon>
        <taxon>Bacillati</taxon>
        <taxon>Actinomycetota</taxon>
        <taxon>Actinomycetes</taxon>
        <taxon>Propionibacteriales</taxon>
        <taxon>Nocardioidaceae</taxon>
        <taxon>Friedmanniella</taxon>
        <taxon>environmental samples</taxon>
    </lineage>
</organism>
<feature type="compositionally biased region" description="Gly residues" evidence="1">
    <location>
        <begin position="186"/>
        <end position="201"/>
    </location>
</feature>
<proteinExistence type="predicted"/>
<feature type="compositionally biased region" description="Basic residues" evidence="1">
    <location>
        <begin position="31"/>
        <end position="47"/>
    </location>
</feature>
<feature type="region of interest" description="Disordered" evidence="1">
    <location>
        <begin position="1"/>
        <end position="78"/>
    </location>
</feature>
<name>A0A6J4KNW5_9ACTN</name>
<evidence type="ECO:0000256" key="1">
    <source>
        <dbReference type="SAM" id="MobiDB-lite"/>
    </source>
</evidence>
<feature type="compositionally biased region" description="Low complexity" evidence="1">
    <location>
        <begin position="14"/>
        <end position="24"/>
    </location>
</feature>
<dbReference type="EMBL" id="CADCTS010000296">
    <property type="protein sequence ID" value="CAA9311165.1"/>
    <property type="molecule type" value="Genomic_DNA"/>
</dbReference>
<evidence type="ECO:0000313" key="2">
    <source>
        <dbReference type="EMBL" id="CAA9311165.1"/>
    </source>
</evidence>
<reference evidence="2" key="1">
    <citation type="submission" date="2020-02" db="EMBL/GenBank/DDBJ databases">
        <authorList>
            <person name="Meier V. D."/>
        </authorList>
    </citation>
    <scope>NUCLEOTIDE SEQUENCE</scope>
    <source>
        <strain evidence="2">AVDCRST_MAG48</strain>
    </source>
</reference>
<protein>
    <submittedName>
        <fullName evidence="2">Uncharacterized protein</fullName>
    </submittedName>
</protein>